<dbReference type="InterPro" id="IPR051205">
    <property type="entry name" value="UbiH/COQ6_monooxygenase"/>
</dbReference>
<comment type="cofactor">
    <cofactor evidence="1">
        <name>FAD</name>
        <dbReference type="ChEBI" id="CHEBI:57692"/>
    </cofactor>
</comment>
<dbReference type="PRINTS" id="PR00420">
    <property type="entry name" value="RNGMNOXGNASE"/>
</dbReference>
<dbReference type="PANTHER" id="PTHR43876:SF7">
    <property type="entry name" value="UBIQUINONE BIOSYNTHESIS MONOOXYGENASE COQ6, MITOCHONDRIAL"/>
    <property type="match status" value="1"/>
</dbReference>
<evidence type="ECO:0000313" key="9">
    <source>
        <dbReference type="EMBL" id="STX49979.1"/>
    </source>
</evidence>
<name>A0A378JIC9_9GAMM</name>
<dbReference type="OrthoDB" id="9769565at2"/>
<dbReference type="GO" id="GO:0071949">
    <property type="term" value="F:FAD binding"/>
    <property type="evidence" value="ECO:0007669"/>
    <property type="project" value="InterPro"/>
</dbReference>
<dbReference type="EC" id="1.14.13.-" evidence="9"/>
<dbReference type="RefSeq" id="WP_115329457.1">
    <property type="nucleotide sequence ID" value="NZ_CAAAHP010000003.1"/>
</dbReference>
<keyword evidence="7" id="KW-0503">Monooxygenase</keyword>
<proteinExistence type="inferred from homology"/>
<keyword evidence="5" id="KW-0274">FAD</keyword>
<reference evidence="9 10" key="1">
    <citation type="submission" date="2018-06" db="EMBL/GenBank/DDBJ databases">
        <authorList>
            <consortium name="Pathogen Informatics"/>
            <person name="Doyle S."/>
        </authorList>
    </citation>
    <scope>NUCLEOTIDE SEQUENCE [LARGE SCALE GENOMIC DNA]</scope>
    <source>
        <strain evidence="9 10">NCTC13316</strain>
    </source>
</reference>
<keyword evidence="4" id="KW-0285">Flavoprotein</keyword>
<organism evidence="9 10">
    <name type="scientific">Legionella busanensis</name>
    <dbReference type="NCBI Taxonomy" id="190655"/>
    <lineage>
        <taxon>Bacteria</taxon>
        <taxon>Pseudomonadati</taxon>
        <taxon>Pseudomonadota</taxon>
        <taxon>Gammaproteobacteria</taxon>
        <taxon>Legionellales</taxon>
        <taxon>Legionellaceae</taxon>
        <taxon>Legionella</taxon>
    </lineage>
</organism>
<dbReference type="Proteomes" id="UP000254794">
    <property type="component" value="Unassembled WGS sequence"/>
</dbReference>
<evidence type="ECO:0000256" key="6">
    <source>
        <dbReference type="ARBA" id="ARBA00023002"/>
    </source>
</evidence>
<dbReference type="SUPFAM" id="SSF51905">
    <property type="entry name" value="FAD/NAD(P)-binding domain"/>
    <property type="match status" value="1"/>
</dbReference>
<gene>
    <name evidence="9" type="primary">ubiH_1</name>
    <name evidence="9" type="ORF">NCTC13316_00042</name>
</gene>
<evidence type="ECO:0000256" key="4">
    <source>
        <dbReference type="ARBA" id="ARBA00022630"/>
    </source>
</evidence>
<dbReference type="InterPro" id="IPR036188">
    <property type="entry name" value="FAD/NAD-bd_sf"/>
</dbReference>
<keyword evidence="6 9" id="KW-0560">Oxidoreductase</keyword>
<evidence type="ECO:0000256" key="1">
    <source>
        <dbReference type="ARBA" id="ARBA00001974"/>
    </source>
</evidence>
<dbReference type="GO" id="GO:0016705">
    <property type="term" value="F:oxidoreductase activity, acting on paired donors, with incorporation or reduction of molecular oxygen"/>
    <property type="evidence" value="ECO:0007669"/>
    <property type="project" value="InterPro"/>
</dbReference>
<dbReference type="GO" id="GO:0006744">
    <property type="term" value="P:ubiquinone biosynthetic process"/>
    <property type="evidence" value="ECO:0007669"/>
    <property type="project" value="UniProtKB-UniPathway"/>
</dbReference>
<evidence type="ECO:0000256" key="3">
    <source>
        <dbReference type="ARBA" id="ARBA00005349"/>
    </source>
</evidence>
<protein>
    <submittedName>
        <fullName evidence="9">2-polyprenyl-6-methoxyphenol hydroxylase</fullName>
        <ecNumber evidence="9">1.14.13.-</ecNumber>
    </submittedName>
</protein>
<evidence type="ECO:0000256" key="2">
    <source>
        <dbReference type="ARBA" id="ARBA00004749"/>
    </source>
</evidence>
<evidence type="ECO:0000313" key="10">
    <source>
        <dbReference type="Proteomes" id="UP000254794"/>
    </source>
</evidence>
<dbReference type="EMBL" id="UGOD01000001">
    <property type="protein sequence ID" value="STX49979.1"/>
    <property type="molecule type" value="Genomic_DNA"/>
</dbReference>
<dbReference type="InterPro" id="IPR010971">
    <property type="entry name" value="UbiH/COQ6"/>
</dbReference>
<evidence type="ECO:0000259" key="8">
    <source>
        <dbReference type="Pfam" id="PF01494"/>
    </source>
</evidence>
<sequence>MKSHQFDVIVAGGGVIGLTAALAMAERNFSVALLDAGDLEINALAKPDLRVYAINHASQNLLKQLGAWELIDLSRVSPYQHMYVWDAVTLACIEFDARLIASSNLGTIIEETIIKNALLKRLANEQKVTLFPKHKITQVNSTSELITLISNEEIWQSNLLLVTDGANSPIRKMLGTQITSWPYHQHALVTTVRTEKPHQETAYQVFNPDGPLAFLPLVDKNLCSIVWSTTPQQVNQLITLEDERFNEALSKAFAYKLGQAHVVSTRHQFPLTMRHTKQYVGKNWLLLGDAAHTIHPLAGLGLNVGLADISTWLNCLDKSAGKNFSTNVLNAYQRQRKYAVWQVIALMGGLKTLFANPLTPVATLRQVGLTFCNQFTPLKRLFIEQAVGQSLK</sequence>
<dbReference type="UniPathway" id="UPA00232"/>
<comment type="pathway">
    <text evidence="2">Cofactor biosynthesis; ubiquinone biosynthesis.</text>
</comment>
<accession>A0A378JIC9</accession>
<dbReference type="PANTHER" id="PTHR43876">
    <property type="entry name" value="UBIQUINONE BIOSYNTHESIS MONOOXYGENASE COQ6, MITOCHONDRIAL"/>
    <property type="match status" value="1"/>
</dbReference>
<dbReference type="NCBIfam" id="TIGR01988">
    <property type="entry name" value="Ubi-OHases"/>
    <property type="match status" value="1"/>
</dbReference>
<evidence type="ECO:0000256" key="5">
    <source>
        <dbReference type="ARBA" id="ARBA00022827"/>
    </source>
</evidence>
<keyword evidence="10" id="KW-1185">Reference proteome</keyword>
<dbReference type="InterPro" id="IPR002938">
    <property type="entry name" value="FAD-bd"/>
</dbReference>
<dbReference type="Pfam" id="PF01494">
    <property type="entry name" value="FAD_binding_3"/>
    <property type="match status" value="1"/>
</dbReference>
<dbReference type="GO" id="GO:0004497">
    <property type="term" value="F:monooxygenase activity"/>
    <property type="evidence" value="ECO:0007669"/>
    <property type="project" value="UniProtKB-KW"/>
</dbReference>
<comment type="similarity">
    <text evidence="3">Belongs to the UbiH/COQ6 family.</text>
</comment>
<dbReference type="AlphaFoldDB" id="A0A378JIC9"/>
<dbReference type="Gene3D" id="3.50.50.60">
    <property type="entry name" value="FAD/NAD(P)-binding domain"/>
    <property type="match status" value="2"/>
</dbReference>
<feature type="domain" description="FAD-binding" evidence="8">
    <location>
        <begin position="6"/>
        <end position="344"/>
    </location>
</feature>
<evidence type="ECO:0000256" key="7">
    <source>
        <dbReference type="ARBA" id="ARBA00023033"/>
    </source>
</evidence>